<feature type="signal peptide" evidence="1">
    <location>
        <begin position="1"/>
        <end position="20"/>
    </location>
</feature>
<gene>
    <name evidence="2" type="ORF">LTR97_003731</name>
</gene>
<accession>A0AAN8A3U6</accession>
<name>A0AAN8A3U6_9PEZI</name>
<comment type="caution">
    <text evidence="2">The sequence shown here is derived from an EMBL/GenBank/DDBJ whole genome shotgun (WGS) entry which is preliminary data.</text>
</comment>
<evidence type="ECO:0000313" key="3">
    <source>
        <dbReference type="Proteomes" id="UP001310594"/>
    </source>
</evidence>
<evidence type="ECO:0000313" key="2">
    <source>
        <dbReference type="EMBL" id="KAK5702785.1"/>
    </source>
</evidence>
<feature type="chain" id="PRO_5042894734" evidence="1">
    <location>
        <begin position="21"/>
        <end position="179"/>
    </location>
</feature>
<keyword evidence="1" id="KW-0732">Signal</keyword>
<dbReference type="Proteomes" id="UP001310594">
    <property type="component" value="Unassembled WGS sequence"/>
</dbReference>
<dbReference type="EMBL" id="JAVRQU010000005">
    <property type="protein sequence ID" value="KAK5702785.1"/>
    <property type="molecule type" value="Genomic_DNA"/>
</dbReference>
<organism evidence="2 3">
    <name type="scientific">Elasticomyces elasticus</name>
    <dbReference type="NCBI Taxonomy" id="574655"/>
    <lineage>
        <taxon>Eukaryota</taxon>
        <taxon>Fungi</taxon>
        <taxon>Dikarya</taxon>
        <taxon>Ascomycota</taxon>
        <taxon>Pezizomycotina</taxon>
        <taxon>Dothideomycetes</taxon>
        <taxon>Dothideomycetidae</taxon>
        <taxon>Mycosphaerellales</taxon>
        <taxon>Teratosphaeriaceae</taxon>
        <taxon>Elasticomyces</taxon>
    </lineage>
</organism>
<protein>
    <submittedName>
        <fullName evidence="2">Uncharacterized protein</fullName>
    </submittedName>
</protein>
<dbReference type="AlphaFoldDB" id="A0AAN8A3U6"/>
<sequence>MKTISSIAILAAMAIGIVIAAPAEQRSEHVGWSHKEFLEYQTLNSTAGWAGMNKVTYYNATQGETIDLGHTGGLNKRAGNRWFYAWYNNDCSGSLLFSASNFGCGVCVSTPNGDSAASGQLIRERAGNPYPTADWYSDVNCGGEKLHHQGITSSQTSSCNTADDYGVEEFASAMLYQGC</sequence>
<reference evidence="2" key="1">
    <citation type="submission" date="2023-08" db="EMBL/GenBank/DDBJ databases">
        <title>Black Yeasts Isolated from many extreme environments.</title>
        <authorList>
            <person name="Coleine C."/>
            <person name="Stajich J.E."/>
            <person name="Selbmann L."/>
        </authorList>
    </citation>
    <scope>NUCLEOTIDE SEQUENCE</scope>
    <source>
        <strain evidence="2">CCFEE 5810</strain>
    </source>
</reference>
<proteinExistence type="predicted"/>
<evidence type="ECO:0000256" key="1">
    <source>
        <dbReference type="SAM" id="SignalP"/>
    </source>
</evidence>